<protein>
    <submittedName>
        <fullName evidence="2">Uncharacterized protein</fullName>
    </submittedName>
</protein>
<feature type="compositionally biased region" description="Polar residues" evidence="1">
    <location>
        <begin position="221"/>
        <end position="231"/>
    </location>
</feature>
<evidence type="ECO:0000256" key="1">
    <source>
        <dbReference type="SAM" id="MobiDB-lite"/>
    </source>
</evidence>
<sequence length="378" mass="41560">MNSVLKMTIRNAILRQFWCQRPVYLHADSQYPTRRFSLSSEHKGPGDETTQRPDPSDVKKNDGSSTPKSKEKDHHVDDHQISDYANPGRDLIWDAEATFSLGQPERPIPVLLSNEFSNKAGEAKGFIDPNFVQPHKKKLEEKLDDIKAQVKEFSDTEARKTLEKLDALTSKAPENPPAPATETVPPAGVGPGQRIIYVKEPAPADNKESFPWNVLKPYSLKTPQNTPSASTPVSAGAPVPEAPPAAPVENKKTEEPKPGLLAKFFSLADYRERTTDQQLPVKSGPLKDDVNSPAPPVPPQDRVAASAPVPEFKVIIRQAPPPSVSSQTVFPPYPDRKPVSAKISGILKVIREKGWSPMAPTNPEQGNLLQSILKQLKK</sequence>
<feature type="region of interest" description="Disordered" evidence="1">
    <location>
        <begin position="36"/>
        <end position="85"/>
    </location>
</feature>
<reference evidence="2" key="1">
    <citation type="submission" date="2020-11" db="EMBL/GenBank/DDBJ databases">
        <authorList>
            <person name="Tran Van P."/>
        </authorList>
    </citation>
    <scope>NUCLEOTIDE SEQUENCE</scope>
</reference>
<gene>
    <name evidence="2" type="ORF">CTOB1V02_LOCUS3258</name>
</gene>
<name>A0A7R8W5L6_9CRUS</name>
<dbReference type="AlphaFoldDB" id="A0A7R8W5L6"/>
<feature type="compositionally biased region" description="Basic and acidic residues" evidence="1">
    <location>
        <begin position="40"/>
        <end position="81"/>
    </location>
</feature>
<dbReference type="EMBL" id="OB660549">
    <property type="protein sequence ID" value="CAD7225313.1"/>
    <property type="molecule type" value="Genomic_DNA"/>
</dbReference>
<feature type="region of interest" description="Disordered" evidence="1">
    <location>
        <begin position="219"/>
        <end position="260"/>
    </location>
</feature>
<proteinExistence type="predicted"/>
<organism evidence="2">
    <name type="scientific">Cyprideis torosa</name>
    <dbReference type="NCBI Taxonomy" id="163714"/>
    <lineage>
        <taxon>Eukaryota</taxon>
        <taxon>Metazoa</taxon>
        <taxon>Ecdysozoa</taxon>
        <taxon>Arthropoda</taxon>
        <taxon>Crustacea</taxon>
        <taxon>Oligostraca</taxon>
        <taxon>Ostracoda</taxon>
        <taxon>Podocopa</taxon>
        <taxon>Podocopida</taxon>
        <taxon>Cytherocopina</taxon>
        <taxon>Cytheroidea</taxon>
        <taxon>Cytherideidae</taxon>
        <taxon>Cyprideis</taxon>
    </lineage>
</organism>
<accession>A0A7R8W5L6</accession>
<feature type="region of interest" description="Disordered" evidence="1">
    <location>
        <begin position="168"/>
        <end position="192"/>
    </location>
</feature>
<evidence type="ECO:0000313" key="2">
    <source>
        <dbReference type="EMBL" id="CAD7225313.1"/>
    </source>
</evidence>
<feature type="region of interest" description="Disordered" evidence="1">
    <location>
        <begin position="273"/>
        <end position="305"/>
    </location>
</feature>